<dbReference type="RefSeq" id="XP_003287633.1">
    <property type="nucleotide sequence ID" value="XM_003287585.1"/>
</dbReference>
<reference evidence="2" key="1">
    <citation type="journal article" date="2011" name="Genome Biol.">
        <title>Comparative genomics of the social amoebae Dictyostelium discoideum and Dictyostelium purpureum.</title>
        <authorList>
            <consortium name="US DOE Joint Genome Institute (JGI-PGF)"/>
            <person name="Sucgang R."/>
            <person name="Kuo A."/>
            <person name="Tian X."/>
            <person name="Salerno W."/>
            <person name="Parikh A."/>
            <person name="Feasley C.L."/>
            <person name="Dalin E."/>
            <person name="Tu H."/>
            <person name="Huang E."/>
            <person name="Barry K."/>
            <person name="Lindquist E."/>
            <person name="Shapiro H."/>
            <person name="Bruce D."/>
            <person name="Schmutz J."/>
            <person name="Salamov A."/>
            <person name="Fey P."/>
            <person name="Gaudet P."/>
            <person name="Anjard C."/>
            <person name="Babu M.M."/>
            <person name="Basu S."/>
            <person name="Bushmanova Y."/>
            <person name="van der Wel H."/>
            <person name="Katoh-Kurasawa M."/>
            <person name="Dinh C."/>
            <person name="Coutinho P.M."/>
            <person name="Saito T."/>
            <person name="Elias M."/>
            <person name="Schaap P."/>
            <person name="Kay R.R."/>
            <person name="Henrissat B."/>
            <person name="Eichinger L."/>
            <person name="Rivero F."/>
            <person name="Putnam N.H."/>
            <person name="West C.M."/>
            <person name="Loomis W.F."/>
            <person name="Chisholm R.L."/>
            <person name="Shaulsky G."/>
            <person name="Strassmann J.E."/>
            <person name="Queller D.C."/>
            <person name="Kuspa A."/>
            <person name="Grigoriev I.V."/>
        </authorList>
    </citation>
    <scope>NUCLEOTIDE SEQUENCE [LARGE SCALE GENOMIC DNA]</scope>
    <source>
        <strain evidence="2">QSDP1</strain>
    </source>
</reference>
<evidence type="ECO:0000313" key="2">
    <source>
        <dbReference type="Proteomes" id="UP000001064"/>
    </source>
</evidence>
<dbReference type="GeneID" id="10500670"/>
<dbReference type="PANTHER" id="PTHR33656">
    <property type="entry name" value="EXPRESSED PROTEIN-RELATED"/>
    <property type="match status" value="1"/>
</dbReference>
<dbReference type="InParanoid" id="F0ZJN1"/>
<evidence type="ECO:0000313" key="1">
    <source>
        <dbReference type="EMBL" id="EGC35844.1"/>
    </source>
</evidence>
<dbReference type="AlphaFoldDB" id="F0ZJN1"/>
<sequence>MNTFNKRKAMNELNQSRGKFFLELTNLNLSKINSEKEEIYKREFEGGSKKYKFKPISRITKEELFEYWSITLMLDLGVFKTIMQIINHSNTKMKRNRFFLVQSTTKFTDDQIKRIAGEMSDISYDLIEGIKVCTLDETIYKYILNSDSKEKYIQDNNKSPIMCIPRKPHANGLLSYMVGTFLERIHHLSSPEKSPESSPKRGSFKEFKYPYIIEFLNKLDNEINPSSSVDHVLGTLATISDSSSSNINTLLKDTLKDDKNWIAIEFDGYYKVCKIDERDEKVPTFKSIATTDFKTQNREVNPSKGYNISDAVDLYKLNDSTLKKLCLGLGVSRSSSNRRMVISICGIDPLSHSTNPNRTHYYQKQFKKIL</sequence>
<proteinExistence type="predicted"/>
<organism evidence="1 2">
    <name type="scientific">Dictyostelium purpureum</name>
    <name type="common">Slime mold</name>
    <dbReference type="NCBI Taxonomy" id="5786"/>
    <lineage>
        <taxon>Eukaryota</taxon>
        <taxon>Amoebozoa</taxon>
        <taxon>Evosea</taxon>
        <taxon>Eumycetozoa</taxon>
        <taxon>Dictyostelia</taxon>
        <taxon>Dictyosteliales</taxon>
        <taxon>Dictyosteliaceae</taxon>
        <taxon>Dictyostelium</taxon>
    </lineage>
</organism>
<dbReference type="KEGG" id="dpp:DICPUDRAFT_78470"/>
<dbReference type="VEuPathDB" id="AmoebaDB:DICPUDRAFT_78470"/>
<name>F0ZJN1_DICPU</name>
<dbReference type="Proteomes" id="UP000001064">
    <property type="component" value="Unassembled WGS sequence"/>
</dbReference>
<dbReference type="EMBL" id="GL871045">
    <property type="protein sequence ID" value="EGC35844.1"/>
    <property type="molecule type" value="Genomic_DNA"/>
</dbReference>
<gene>
    <name evidence="1" type="ORF">DICPUDRAFT_78470</name>
</gene>
<protein>
    <submittedName>
        <fullName evidence="1">Uncharacterized protein</fullName>
    </submittedName>
</protein>
<keyword evidence="2" id="KW-1185">Reference proteome</keyword>
<accession>F0ZJN1</accession>
<dbReference type="PANTHER" id="PTHR33656:SF1">
    <property type="entry name" value="EXPRESSED PROTEIN"/>
    <property type="match status" value="1"/>
</dbReference>